<feature type="compositionally biased region" description="Gly residues" evidence="2">
    <location>
        <begin position="53"/>
        <end position="62"/>
    </location>
</feature>
<feature type="coiled-coil region" evidence="1">
    <location>
        <begin position="348"/>
        <end position="382"/>
    </location>
</feature>
<proteinExistence type="predicted"/>
<name>A0A2P4XDY8_9STRA</name>
<evidence type="ECO:0000313" key="4">
    <source>
        <dbReference type="Proteomes" id="UP000237271"/>
    </source>
</evidence>
<evidence type="ECO:0000256" key="1">
    <source>
        <dbReference type="SAM" id="Coils"/>
    </source>
</evidence>
<sequence>MDLVGLTTKSVHILTKDLYGPSLASPSGSLTTRSKPKGYLDEGYHFKVEDTGAGAGNSGGLPPGSDVSAHEGRDSNVDSNDNNTSSLGKDAKVDNSEAAGATPHTSGAPSEATRPIGGLITLDQSLKLAMTGILPKDGSNTADDSEKAPSRYVLPTPRGLDENTFLVGVPAHLAAYRAGAYVQNGYGGTETVMVFDELTNQDLDDLSRMLGNHVEVREMTLRPDVEREPPSVVNLEITLNSLSMRREMASILTQFLFGRLAERLFYTVSLLHRVLEYHRSQDSTQSSGGVTIQDTTLRSKYDSLCCDFGFLEKYREQEAAAVRTEMETIKANLEGDFGSMTEERAALESRLNVRIQKLEGQLEDANRTISRLKQDNRTALDADKLMAFLNDHGNNIRVEAVDKPFRMVPPYPGPLRSDSEANDDEGAPSGDTLEQEEKSEDLKQSHPTSQLMRLTSMKSQDGDIEVQFRPSTHPESDKRALPHDGISSTMSFGYALSVEMMGEDKIAHHQFPEASLVDMLIQMMYHRCLDETKWTKYAPEYYYTLAELWKECTERKLRLARATSKQDQIRHLRSDDATKRAVQASIYSENLLDPSMRKTKHCFIRLSNVLFSDRFAERLAHSDDALTRDQIEAGAVNVKTVFWKEVGVEHRTNKRDYNNLFEAAASDPRFSGNSSFVKANAKFYVSGQNSEDFYEFCDGNLDAAYLE</sequence>
<feature type="compositionally biased region" description="Polar residues" evidence="2">
    <location>
        <begin position="445"/>
        <end position="459"/>
    </location>
</feature>
<accession>A0A2P4XDY8</accession>
<gene>
    <name evidence="3" type="ORF">PHPALM_20785</name>
</gene>
<keyword evidence="4" id="KW-1185">Reference proteome</keyword>
<feature type="non-terminal residue" evidence="3">
    <location>
        <position position="707"/>
    </location>
</feature>
<dbReference type="EMBL" id="NCKW01011310">
    <property type="protein sequence ID" value="POM63771.1"/>
    <property type="molecule type" value="Genomic_DNA"/>
</dbReference>
<evidence type="ECO:0000313" key="3">
    <source>
        <dbReference type="EMBL" id="POM63771.1"/>
    </source>
</evidence>
<feature type="region of interest" description="Disordered" evidence="2">
    <location>
        <begin position="405"/>
        <end position="461"/>
    </location>
</feature>
<feature type="compositionally biased region" description="Low complexity" evidence="2">
    <location>
        <begin position="77"/>
        <end position="86"/>
    </location>
</feature>
<dbReference type="Proteomes" id="UP000237271">
    <property type="component" value="Unassembled WGS sequence"/>
</dbReference>
<feature type="region of interest" description="Disordered" evidence="2">
    <location>
        <begin position="50"/>
        <end position="115"/>
    </location>
</feature>
<keyword evidence="1" id="KW-0175">Coiled coil</keyword>
<protein>
    <submittedName>
        <fullName evidence="3">Uncharacterized protein</fullName>
    </submittedName>
</protein>
<organism evidence="3 4">
    <name type="scientific">Phytophthora palmivora</name>
    <dbReference type="NCBI Taxonomy" id="4796"/>
    <lineage>
        <taxon>Eukaryota</taxon>
        <taxon>Sar</taxon>
        <taxon>Stramenopiles</taxon>
        <taxon>Oomycota</taxon>
        <taxon>Peronosporomycetes</taxon>
        <taxon>Peronosporales</taxon>
        <taxon>Peronosporaceae</taxon>
        <taxon>Phytophthora</taxon>
    </lineage>
</organism>
<evidence type="ECO:0000256" key="2">
    <source>
        <dbReference type="SAM" id="MobiDB-lite"/>
    </source>
</evidence>
<dbReference type="AlphaFoldDB" id="A0A2P4XDY8"/>
<dbReference type="OrthoDB" id="108134at2759"/>
<feature type="region of interest" description="Disordered" evidence="2">
    <location>
        <begin position="136"/>
        <end position="155"/>
    </location>
</feature>
<comment type="caution">
    <text evidence="3">The sequence shown here is derived from an EMBL/GenBank/DDBJ whole genome shotgun (WGS) entry which is preliminary data.</text>
</comment>
<reference evidence="3 4" key="1">
    <citation type="journal article" date="2017" name="Genome Biol. Evol.">
        <title>Phytophthora megakarya and P. palmivora, closely related causal agents of cacao black pod rot, underwent increases in genome sizes and gene numbers by different mechanisms.</title>
        <authorList>
            <person name="Ali S.S."/>
            <person name="Shao J."/>
            <person name="Lary D.J."/>
            <person name="Kronmiller B."/>
            <person name="Shen D."/>
            <person name="Strem M.D."/>
            <person name="Amoako-Attah I."/>
            <person name="Akrofi A.Y."/>
            <person name="Begoude B.A."/>
            <person name="Ten Hoopen G.M."/>
            <person name="Coulibaly K."/>
            <person name="Kebe B.I."/>
            <person name="Melnick R.L."/>
            <person name="Guiltinan M.J."/>
            <person name="Tyler B.M."/>
            <person name="Meinhardt L.W."/>
            <person name="Bailey B.A."/>
        </authorList>
    </citation>
    <scope>NUCLEOTIDE SEQUENCE [LARGE SCALE GENOMIC DNA]</scope>
    <source>
        <strain evidence="4">sbr112.9</strain>
    </source>
</reference>